<dbReference type="AlphaFoldDB" id="R7VKK8"/>
<dbReference type="GO" id="GO:0030425">
    <property type="term" value="C:dendrite"/>
    <property type="evidence" value="ECO:0007669"/>
    <property type="project" value="TreeGrafter"/>
</dbReference>
<evidence type="ECO:0000256" key="7">
    <source>
        <dbReference type="ARBA" id="ARBA00023170"/>
    </source>
</evidence>
<dbReference type="GO" id="GO:0005886">
    <property type="term" value="C:plasma membrane"/>
    <property type="evidence" value="ECO:0007669"/>
    <property type="project" value="UniProtKB-SubCell"/>
</dbReference>
<dbReference type="InterPro" id="IPR017452">
    <property type="entry name" value="GPCR_Rhodpsn_7TM"/>
</dbReference>
<keyword evidence="13" id="KW-1185">Reference proteome</keyword>
<dbReference type="Gene3D" id="1.20.1070.10">
    <property type="entry name" value="Rhodopsin 7-helix transmembrane proteins"/>
    <property type="match status" value="1"/>
</dbReference>
<reference evidence="12" key="3">
    <citation type="submission" date="2015-06" db="UniProtKB">
        <authorList>
            <consortium name="EnsemblMetazoa"/>
        </authorList>
    </citation>
    <scope>IDENTIFICATION</scope>
</reference>
<dbReference type="EMBL" id="AMQN01000560">
    <property type="status" value="NOT_ANNOTATED_CDS"/>
    <property type="molecule type" value="Genomic_DNA"/>
</dbReference>
<feature type="transmembrane region" description="Helical" evidence="9">
    <location>
        <begin position="71"/>
        <end position="95"/>
    </location>
</feature>
<dbReference type="EMBL" id="AMQN01000559">
    <property type="status" value="NOT_ANNOTATED_CDS"/>
    <property type="molecule type" value="Genomic_DNA"/>
</dbReference>
<keyword evidence="3 9" id="KW-0812">Transmembrane</keyword>
<gene>
    <name evidence="11" type="ORF">CAPTEDRAFT_215242</name>
</gene>
<evidence type="ECO:0000313" key="12">
    <source>
        <dbReference type="EnsemblMetazoa" id="CapteP215242"/>
    </source>
</evidence>
<keyword evidence="8" id="KW-0807">Transducer</keyword>
<evidence type="ECO:0000256" key="5">
    <source>
        <dbReference type="ARBA" id="ARBA00023040"/>
    </source>
</evidence>
<sequence length="224" mass="24916">MANFTDFNDNNSTIYMVTVGVDEAAGHSYSVAFKVVSISILLLLMVFIIGVNSLVILAFSGNHIPRTKSNFYMLQLAIADVCVGFVMPVNVFSIAVDSLTNNTMFCVFETAVTIGVVSASTCSILALTIDRLEALMKSLEYTSDMSPRMYFERSALVWFFPCVLCIILPFAWHNDLQDTPVTKFINNGLSSLTKVQRIGLKRFRNEQSSPLTSLVFLRFESLTN</sequence>
<dbReference type="HOGENOM" id="CLU_1236077_0_0_1"/>
<feature type="transmembrane region" description="Helical" evidence="9">
    <location>
        <begin position="107"/>
        <end position="129"/>
    </location>
</feature>
<dbReference type="EMBL" id="KB292506">
    <property type="protein sequence ID" value="ELU17466.1"/>
    <property type="molecule type" value="Genomic_DNA"/>
</dbReference>
<dbReference type="Pfam" id="PF00001">
    <property type="entry name" value="7tm_1"/>
    <property type="match status" value="1"/>
</dbReference>
<dbReference type="EnsemblMetazoa" id="CapteT215242">
    <property type="protein sequence ID" value="CapteP215242"/>
    <property type="gene ID" value="CapteG215242"/>
</dbReference>
<name>R7VKK8_CAPTE</name>
<dbReference type="GO" id="GO:0007187">
    <property type="term" value="P:G protein-coupled receptor signaling pathway, coupled to cyclic nucleotide second messenger"/>
    <property type="evidence" value="ECO:0007669"/>
    <property type="project" value="TreeGrafter"/>
</dbReference>
<keyword evidence="7" id="KW-0675">Receptor</keyword>
<dbReference type="InterPro" id="IPR000276">
    <property type="entry name" value="GPCR_Rhodpsn"/>
</dbReference>
<proteinExistence type="predicted"/>
<dbReference type="OrthoDB" id="6286925at2759"/>
<dbReference type="Proteomes" id="UP000014760">
    <property type="component" value="Unassembled WGS sequence"/>
</dbReference>
<dbReference type="GO" id="GO:0007268">
    <property type="term" value="P:chemical synaptic transmission"/>
    <property type="evidence" value="ECO:0007669"/>
    <property type="project" value="TreeGrafter"/>
</dbReference>
<comment type="subcellular location">
    <subcellularLocation>
        <location evidence="1">Cell membrane</location>
        <topology evidence="1">Multi-pass membrane protein</topology>
    </subcellularLocation>
</comment>
<feature type="domain" description="G-protein coupled receptors family 1 profile" evidence="10">
    <location>
        <begin position="51"/>
        <end position="166"/>
    </location>
</feature>
<evidence type="ECO:0000256" key="6">
    <source>
        <dbReference type="ARBA" id="ARBA00023136"/>
    </source>
</evidence>
<accession>R7VKK8</accession>
<dbReference type="OMA" id="ITMVWIL"/>
<organism evidence="11">
    <name type="scientific">Capitella teleta</name>
    <name type="common">Polychaete worm</name>
    <dbReference type="NCBI Taxonomy" id="283909"/>
    <lineage>
        <taxon>Eukaryota</taxon>
        <taxon>Metazoa</taxon>
        <taxon>Spiralia</taxon>
        <taxon>Lophotrochozoa</taxon>
        <taxon>Annelida</taxon>
        <taxon>Polychaeta</taxon>
        <taxon>Sedentaria</taxon>
        <taxon>Scolecida</taxon>
        <taxon>Capitellidae</taxon>
        <taxon>Capitella</taxon>
    </lineage>
</organism>
<protein>
    <recommendedName>
        <fullName evidence="10">G-protein coupled receptors family 1 profile domain-containing protein</fullName>
    </recommendedName>
</protein>
<evidence type="ECO:0000256" key="3">
    <source>
        <dbReference type="ARBA" id="ARBA00022692"/>
    </source>
</evidence>
<keyword evidence="6 9" id="KW-0472">Membrane</keyword>
<dbReference type="PANTHER" id="PTHR24247">
    <property type="entry name" value="5-HYDROXYTRYPTAMINE RECEPTOR"/>
    <property type="match status" value="1"/>
</dbReference>
<dbReference type="SUPFAM" id="SSF81321">
    <property type="entry name" value="Family A G protein-coupled receptor-like"/>
    <property type="match status" value="1"/>
</dbReference>
<evidence type="ECO:0000256" key="8">
    <source>
        <dbReference type="ARBA" id="ARBA00023224"/>
    </source>
</evidence>
<evidence type="ECO:0000256" key="1">
    <source>
        <dbReference type="ARBA" id="ARBA00004651"/>
    </source>
</evidence>
<keyword evidence="2" id="KW-1003">Cell membrane</keyword>
<feature type="transmembrane region" description="Helical" evidence="9">
    <location>
        <begin position="150"/>
        <end position="172"/>
    </location>
</feature>
<evidence type="ECO:0000313" key="13">
    <source>
        <dbReference type="Proteomes" id="UP000014760"/>
    </source>
</evidence>
<evidence type="ECO:0000259" key="10">
    <source>
        <dbReference type="PROSITE" id="PS50262"/>
    </source>
</evidence>
<feature type="transmembrane region" description="Helical" evidence="9">
    <location>
        <begin position="35"/>
        <end position="59"/>
    </location>
</feature>
<dbReference type="PRINTS" id="PR00237">
    <property type="entry name" value="GPCRRHODOPSN"/>
</dbReference>
<reference evidence="11 13" key="2">
    <citation type="journal article" date="2013" name="Nature">
        <title>Insights into bilaterian evolution from three spiralian genomes.</title>
        <authorList>
            <person name="Simakov O."/>
            <person name="Marletaz F."/>
            <person name="Cho S.J."/>
            <person name="Edsinger-Gonzales E."/>
            <person name="Havlak P."/>
            <person name="Hellsten U."/>
            <person name="Kuo D.H."/>
            <person name="Larsson T."/>
            <person name="Lv J."/>
            <person name="Arendt D."/>
            <person name="Savage R."/>
            <person name="Osoegawa K."/>
            <person name="de Jong P."/>
            <person name="Grimwood J."/>
            <person name="Chapman J.A."/>
            <person name="Shapiro H."/>
            <person name="Aerts A."/>
            <person name="Otillar R.P."/>
            <person name="Terry A.Y."/>
            <person name="Boore J.L."/>
            <person name="Grigoriev I.V."/>
            <person name="Lindberg D.R."/>
            <person name="Seaver E.C."/>
            <person name="Weisblat D.A."/>
            <person name="Putnam N.H."/>
            <person name="Rokhsar D.S."/>
        </authorList>
    </citation>
    <scope>NUCLEOTIDE SEQUENCE</scope>
    <source>
        <strain evidence="11 13">I ESC-2004</strain>
    </source>
</reference>
<dbReference type="GO" id="GO:0030594">
    <property type="term" value="F:neurotransmitter receptor activity"/>
    <property type="evidence" value="ECO:0007669"/>
    <property type="project" value="TreeGrafter"/>
</dbReference>
<evidence type="ECO:0000313" key="11">
    <source>
        <dbReference type="EMBL" id="ELU17466.1"/>
    </source>
</evidence>
<dbReference type="GO" id="GO:0045202">
    <property type="term" value="C:synapse"/>
    <property type="evidence" value="ECO:0007669"/>
    <property type="project" value="GOC"/>
</dbReference>
<evidence type="ECO:0000256" key="9">
    <source>
        <dbReference type="SAM" id="Phobius"/>
    </source>
</evidence>
<evidence type="ECO:0000256" key="4">
    <source>
        <dbReference type="ARBA" id="ARBA00022989"/>
    </source>
</evidence>
<keyword evidence="4 9" id="KW-1133">Transmembrane helix</keyword>
<reference evidence="13" key="1">
    <citation type="submission" date="2012-12" db="EMBL/GenBank/DDBJ databases">
        <authorList>
            <person name="Hellsten U."/>
            <person name="Grimwood J."/>
            <person name="Chapman J.A."/>
            <person name="Shapiro H."/>
            <person name="Aerts A."/>
            <person name="Otillar R.P."/>
            <person name="Terry A.Y."/>
            <person name="Boore J.L."/>
            <person name="Simakov O."/>
            <person name="Marletaz F."/>
            <person name="Cho S.-J."/>
            <person name="Edsinger-Gonzales E."/>
            <person name="Havlak P."/>
            <person name="Kuo D.-H."/>
            <person name="Larsson T."/>
            <person name="Lv J."/>
            <person name="Arendt D."/>
            <person name="Savage R."/>
            <person name="Osoegawa K."/>
            <person name="de Jong P."/>
            <person name="Lindberg D.R."/>
            <person name="Seaver E.C."/>
            <person name="Weisblat D.A."/>
            <person name="Putnam N.H."/>
            <person name="Grigoriev I.V."/>
            <person name="Rokhsar D.S."/>
        </authorList>
    </citation>
    <scope>NUCLEOTIDE SEQUENCE</scope>
    <source>
        <strain evidence="13">I ESC-2004</strain>
    </source>
</reference>
<dbReference type="STRING" id="283909.R7VKK8"/>
<dbReference type="GO" id="GO:0004993">
    <property type="term" value="F:G protein-coupled serotonin receptor activity"/>
    <property type="evidence" value="ECO:0007669"/>
    <property type="project" value="TreeGrafter"/>
</dbReference>
<dbReference type="PROSITE" id="PS50262">
    <property type="entry name" value="G_PROTEIN_RECEP_F1_2"/>
    <property type="match status" value="1"/>
</dbReference>
<evidence type="ECO:0000256" key="2">
    <source>
        <dbReference type="ARBA" id="ARBA00022475"/>
    </source>
</evidence>
<keyword evidence="5" id="KW-0297">G-protein coupled receptor</keyword>